<dbReference type="Proteomes" id="UP000075420">
    <property type="component" value="Unassembled WGS sequence"/>
</dbReference>
<dbReference type="InterPro" id="IPR036388">
    <property type="entry name" value="WH-like_DNA-bd_sf"/>
</dbReference>
<dbReference type="InterPro" id="IPR050239">
    <property type="entry name" value="Sigma-70_RNA_pol_init_factors"/>
</dbReference>
<name>A0A150PAM6_SORCE</name>
<dbReference type="Gene3D" id="1.10.10.10">
    <property type="entry name" value="Winged helix-like DNA-binding domain superfamily/Winged helix DNA-binding domain"/>
    <property type="match status" value="1"/>
</dbReference>
<dbReference type="PANTHER" id="PTHR30603:SF47">
    <property type="entry name" value="RNA POLYMERASE SIGMA FACTOR SIGD, CHLOROPLASTIC"/>
    <property type="match status" value="1"/>
</dbReference>
<gene>
    <name evidence="2" type="ORF">BE08_12220</name>
</gene>
<dbReference type="GO" id="GO:0006352">
    <property type="term" value="P:DNA-templated transcription initiation"/>
    <property type="evidence" value="ECO:0007669"/>
    <property type="project" value="InterPro"/>
</dbReference>
<dbReference type="Pfam" id="PF04545">
    <property type="entry name" value="Sigma70_r4"/>
    <property type="match status" value="1"/>
</dbReference>
<sequence>MLRRDLLPRCVRGCACAQTELTPREQDVLRRRFGLGGAPELTLDEIGVSMSLSRERIRPIEANALRKLKARSRQKQLGTYLVQ</sequence>
<organism evidence="2 3">
    <name type="scientific">Sorangium cellulosum</name>
    <name type="common">Polyangium cellulosum</name>
    <dbReference type="NCBI Taxonomy" id="56"/>
    <lineage>
        <taxon>Bacteria</taxon>
        <taxon>Pseudomonadati</taxon>
        <taxon>Myxococcota</taxon>
        <taxon>Polyangia</taxon>
        <taxon>Polyangiales</taxon>
        <taxon>Polyangiaceae</taxon>
        <taxon>Sorangium</taxon>
    </lineage>
</organism>
<accession>A0A150PAM6</accession>
<proteinExistence type="predicted"/>
<reference evidence="2 3" key="1">
    <citation type="submission" date="2014-02" db="EMBL/GenBank/DDBJ databases">
        <title>The small core and large imbalanced accessory genome model reveals a collaborative survival strategy of Sorangium cellulosum strains in nature.</title>
        <authorList>
            <person name="Han K."/>
            <person name="Peng R."/>
            <person name="Blom J."/>
            <person name="Li Y.-Z."/>
        </authorList>
    </citation>
    <scope>NUCLEOTIDE SEQUENCE [LARGE SCALE GENOMIC DNA]</scope>
    <source>
        <strain evidence="2 3">So0157-25</strain>
    </source>
</reference>
<protein>
    <recommendedName>
        <fullName evidence="1">RNA polymerase sigma-70 region 4 domain-containing protein</fullName>
    </recommendedName>
</protein>
<dbReference type="AlphaFoldDB" id="A0A150PAM6"/>
<dbReference type="InterPro" id="IPR013324">
    <property type="entry name" value="RNA_pol_sigma_r3/r4-like"/>
</dbReference>
<feature type="domain" description="RNA polymerase sigma-70 region 4" evidence="1">
    <location>
        <begin position="20"/>
        <end position="69"/>
    </location>
</feature>
<dbReference type="EMBL" id="JELY01002402">
    <property type="protein sequence ID" value="KYF52690.1"/>
    <property type="molecule type" value="Genomic_DNA"/>
</dbReference>
<dbReference type="GO" id="GO:0003700">
    <property type="term" value="F:DNA-binding transcription factor activity"/>
    <property type="evidence" value="ECO:0007669"/>
    <property type="project" value="InterPro"/>
</dbReference>
<dbReference type="InterPro" id="IPR000943">
    <property type="entry name" value="RNA_pol_sigma70"/>
</dbReference>
<evidence type="ECO:0000313" key="2">
    <source>
        <dbReference type="EMBL" id="KYF52690.1"/>
    </source>
</evidence>
<comment type="caution">
    <text evidence="2">The sequence shown here is derived from an EMBL/GenBank/DDBJ whole genome shotgun (WGS) entry which is preliminary data.</text>
</comment>
<dbReference type="PANTHER" id="PTHR30603">
    <property type="entry name" value="RNA POLYMERASE SIGMA FACTOR RPO"/>
    <property type="match status" value="1"/>
</dbReference>
<dbReference type="InterPro" id="IPR007630">
    <property type="entry name" value="RNA_pol_sigma70_r4"/>
</dbReference>
<evidence type="ECO:0000259" key="1">
    <source>
        <dbReference type="Pfam" id="PF04545"/>
    </source>
</evidence>
<evidence type="ECO:0000313" key="3">
    <source>
        <dbReference type="Proteomes" id="UP000075420"/>
    </source>
</evidence>
<dbReference type="SUPFAM" id="SSF88659">
    <property type="entry name" value="Sigma3 and sigma4 domains of RNA polymerase sigma factors"/>
    <property type="match status" value="1"/>
</dbReference>
<dbReference type="PRINTS" id="PR00046">
    <property type="entry name" value="SIGMA70FCT"/>
</dbReference>